<evidence type="ECO:0000313" key="3">
    <source>
        <dbReference type="EMBL" id="NYI77167.1"/>
    </source>
</evidence>
<sequence length="160" mass="17274">MPAGSDPAEPDPDRTALPVTLPHTWRPLGVRVMAWFLVAALGVMCTLVWVGFTPEIKAQVTMFERLTFGAVGLGIVVCVHALTRSRVVAHEGGLTVVNGYKRRDLEWAEILAINFPRGAPWPNIDLASGHNISVHGIQASDGGSSKKAVRTLRTLVDELS</sequence>
<feature type="transmembrane region" description="Helical" evidence="1">
    <location>
        <begin position="62"/>
        <end position="82"/>
    </location>
</feature>
<comment type="caution">
    <text evidence="3">The sequence shown here is derived from an EMBL/GenBank/DDBJ whole genome shotgun (WGS) entry which is preliminary data.</text>
</comment>
<accession>A0A7Z0IRX5</accession>
<keyword evidence="4" id="KW-1185">Reference proteome</keyword>
<evidence type="ECO:0000256" key="1">
    <source>
        <dbReference type="SAM" id="Phobius"/>
    </source>
</evidence>
<dbReference type="Proteomes" id="UP000564496">
    <property type="component" value="Unassembled WGS sequence"/>
</dbReference>
<gene>
    <name evidence="3" type="ORF">BJ988_001815</name>
</gene>
<proteinExistence type="predicted"/>
<dbReference type="AlphaFoldDB" id="A0A7Z0IRX5"/>
<feature type="domain" description="Low molecular weight protein antigen 6 PH" evidence="2">
    <location>
        <begin position="84"/>
        <end position="153"/>
    </location>
</feature>
<dbReference type="RefSeq" id="WP_179657695.1">
    <property type="nucleotide sequence ID" value="NZ_JACBZR010000001.1"/>
</dbReference>
<protein>
    <recommendedName>
        <fullName evidence="2">Low molecular weight protein antigen 6 PH domain-containing protein</fullName>
    </recommendedName>
</protein>
<evidence type="ECO:0000313" key="4">
    <source>
        <dbReference type="Proteomes" id="UP000564496"/>
    </source>
</evidence>
<organism evidence="3 4">
    <name type="scientific">Nocardioides panzhihuensis</name>
    <dbReference type="NCBI Taxonomy" id="860243"/>
    <lineage>
        <taxon>Bacteria</taxon>
        <taxon>Bacillati</taxon>
        <taxon>Actinomycetota</taxon>
        <taxon>Actinomycetes</taxon>
        <taxon>Propionibacteriales</taxon>
        <taxon>Nocardioidaceae</taxon>
        <taxon>Nocardioides</taxon>
    </lineage>
</organism>
<evidence type="ECO:0000259" key="2">
    <source>
        <dbReference type="Pfam" id="PF10756"/>
    </source>
</evidence>
<keyword evidence="1" id="KW-1133">Transmembrane helix</keyword>
<dbReference type="InterPro" id="IPR019692">
    <property type="entry name" value="CFP-6_PH"/>
</dbReference>
<reference evidence="3 4" key="1">
    <citation type="submission" date="2020-07" db="EMBL/GenBank/DDBJ databases">
        <title>Sequencing the genomes of 1000 actinobacteria strains.</title>
        <authorList>
            <person name="Klenk H.-P."/>
        </authorList>
    </citation>
    <scope>NUCLEOTIDE SEQUENCE [LARGE SCALE GENOMIC DNA]</scope>
    <source>
        <strain evidence="3 4">DSM 26487</strain>
    </source>
</reference>
<name>A0A7Z0IRX5_9ACTN</name>
<keyword evidence="1" id="KW-0812">Transmembrane</keyword>
<dbReference type="EMBL" id="JACBZR010000001">
    <property type="protein sequence ID" value="NYI77167.1"/>
    <property type="molecule type" value="Genomic_DNA"/>
</dbReference>
<feature type="transmembrane region" description="Helical" evidence="1">
    <location>
        <begin position="32"/>
        <end position="50"/>
    </location>
</feature>
<keyword evidence="1" id="KW-0472">Membrane</keyword>
<dbReference type="Pfam" id="PF10756">
    <property type="entry name" value="bPH_6"/>
    <property type="match status" value="1"/>
</dbReference>